<keyword evidence="5" id="KW-1185">Reference proteome</keyword>
<sequence length="151" mass="16924">MRRAEPADVPALAEFQDIPSANLPAFTDWMSAHSRTHLAFVADVNGQVAGAAWLLIAERVPRTTTAPRRHGDIQSVMVREPFRNQGIGTALIAAIQTEARTRSLSHVTVHSGRRAVDFYLRNGFTHHRQLLLWEPRTPSADENLTSTREHR</sequence>
<gene>
    <name evidence="4" type="ORF">SAMN05421748_10617</name>
</gene>
<dbReference type="AlphaFoldDB" id="A0A285HX29"/>
<protein>
    <submittedName>
        <fullName evidence="4">Ribosomal protein S18 acetylase RimI</fullName>
    </submittedName>
</protein>
<name>A0A285HX29_9ACTN</name>
<dbReference type="PROSITE" id="PS51186">
    <property type="entry name" value="GNAT"/>
    <property type="match status" value="1"/>
</dbReference>
<keyword evidence="1" id="KW-0808">Transferase</keyword>
<reference evidence="4 5" key="1">
    <citation type="submission" date="2017-09" db="EMBL/GenBank/DDBJ databases">
        <authorList>
            <person name="Ehlers B."/>
            <person name="Leendertz F.H."/>
        </authorList>
    </citation>
    <scope>NUCLEOTIDE SEQUENCE [LARGE SCALE GENOMIC DNA]</scope>
    <source>
        <strain evidence="4 5">CGMCC 4.6857</strain>
    </source>
</reference>
<dbReference type="InterPro" id="IPR000182">
    <property type="entry name" value="GNAT_dom"/>
</dbReference>
<evidence type="ECO:0000313" key="4">
    <source>
        <dbReference type="EMBL" id="SNY40292.1"/>
    </source>
</evidence>
<keyword evidence="4" id="KW-0687">Ribonucleoprotein</keyword>
<dbReference type="Proteomes" id="UP000219612">
    <property type="component" value="Unassembled WGS sequence"/>
</dbReference>
<evidence type="ECO:0000313" key="5">
    <source>
        <dbReference type="Proteomes" id="UP000219612"/>
    </source>
</evidence>
<evidence type="ECO:0000256" key="1">
    <source>
        <dbReference type="ARBA" id="ARBA00022679"/>
    </source>
</evidence>
<organism evidence="4 5">
    <name type="scientific">Paractinoplanes atraurantiacus</name>
    <dbReference type="NCBI Taxonomy" id="1036182"/>
    <lineage>
        <taxon>Bacteria</taxon>
        <taxon>Bacillati</taxon>
        <taxon>Actinomycetota</taxon>
        <taxon>Actinomycetes</taxon>
        <taxon>Micromonosporales</taxon>
        <taxon>Micromonosporaceae</taxon>
        <taxon>Paractinoplanes</taxon>
    </lineage>
</organism>
<proteinExistence type="predicted"/>
<dbReference type="CDD" id="cd04301">
    <property type="entry name" value="NAT_SF"/>
    <property type="match status" value="1"/>
</dbReference>
<accession>A0A285HX29</accession>
<evidence type="ECO:0000256" key="2">
    <source>
        <dbReference type="ARBA" id="ARBA00023315"/>
    </source>
</evidence>
<evidence type="ECO:0000259" key="3">
    <source>
        <dbReference type="PROSITE" id="PS51186"/>
    </source>
</evidence>
<dbReference type="SUPFAM" id="SSF55729">
    <property type="entry name" value="Acyl-CoA N-acyltransferases (Nat)"/>
    <property type="match status" value="1"/>
</dbReference>
<dbReference type="InterPro" id="IPR016181">
    <property type="entry name" value="Acyl_CoA_acyltransferase"/>
</dbReference>
<feature type="domain" description="N-acetyltransferase" evidence="3">
    <location>
        <begin position="1"/>
        <end position="145"/>
    </location>
</feature>
<dbReference type="GO" id="GO:0005840">
    <property type="term" value="C:ribosome"/>
    <property type="evidence" value="ECO:0007669"/>
    <property type="project" value="UniProtKB-KW"/>
</dbReference>
<dbReference type="PANTHER" id="PTHR43877">
    <property type="entry name" value="AMINOALKYLPHOSPHONATE N-ACETYLTRANSFERASE-RELATED-RELATED"/>
    <property type="match status" value="1"/>
</dbReference>
<keyword evidence="2" id="KW-0012">Acyltransferase</keyword>
<dbReference type="InterPro" id="IPR050832">
    <property type="entry name" value="Bact_Acetyltransf"/>
</dbReference>
<keyword evidence="4" id="KW-0689">Ribosomal protein</keyword>
<dbReference type="Gene3D" id="3.40.630.30">
    <property type="match status" value="1"/>
</dbReference>
<dbReference type="GO" id="GO:0016747">
    <property type="term" value="F:acyltransferase activity, transferring groups other than amino-acyl groups"/>
    <property type="evidence" value="ECO:0007669"/>
    <property type="project" value="InterPro"/>
</dbReference>
<dbReference type="EMBL" id="OBDY01000006">
    <property type="protein sequence ID" value="SNY40292.1"/>
    <property type="molecule type" value="Genomic_DNA"/>
</dbReference>
<dbReference type="Pfam" id="PF00583">
    <property type="entry name" value="Acetyltransf_1"/>
    <property type="match status" value="1"/>
</dbReference>